<feature type="transmembrane region" description="Helical" evidence="7">
    <location>
        <begin position="58"/>
        <end position="80"/>
    </location>
</feature>
<keyword evidence="5 7" id="KW-0472">Membrane</keyword>
<protein>
    <recommendedName>
        <fullName evidence="8">3-oxo-5-alpha-steroid 4-dehydrogenase C-terminal domain-containing protein</fullName>
    </recommendedName>
</protein>
<organism evidence="9">
    <name type="scientific">Chlamydomonas leiostraca</name>
    <dbReference type="NCBI Taxonomy" id="1034604"/>
    <lineage>
        <taxon>Eukaryota</taxon>
        <taxon>Viridiplantae</taxon>
        <taxon>Chlorophyta</taxon>
        <taxon>core chlorophytes</taxon>
        <taxon>Chlorophyceae</taxon>
        <taxon>CS clade</taxon>
        <taxon>Chlamydomonadales</taxon>
        <taxon>Chlamydomonadaceae</taxon>
        <taxon>Chlamydomonas</taxon>
    </lineage>
</organism>
<dbReference type="InterPro" id="IPR001104">
    <property type="entry name" value="3-oxo-5_a-steroid_4-DH_C"/>
</dbReference>
<evidence type="ECO:0000256" key="6">
    <source>
        <dbReference type="SAM" id="MobiDB-lite"/>
    </source>
</evidence>
<evidence type="ECO:0000313" key="9">
    <source>
        <dbReference type="EMBL" id="CAD8697230.1"/>
    </source>
</evidence>
<reference evidence="9" key="1">
    <citation type="submission" date="2021-01" db="EMBL/GenBank/DDBJ databases">
        <authorList>
            <person name="Corre E."/>
            <person name="Pelletier E."/>
            <person name="Niang G."/>
            <person name="Scheremetjew M."/>
            <person name="Finn R."/>
            <person name="Kale V."/>
            <person name="Holt S."/>
            <person name="Cochrane G."/>
            <person name="Meng A."/>
            <person name="Brown T."/>
            <person name="Cohen L."/>
        </authorList>
    </citation>
    <scope>NUCLEOTIDE SEQUENCE</scope>
    <source>
        <strain evidence="9">SAG 11-49</strain>
    </source>
</reference>
<comment type="subcellular location">
    <subcellularLocation>
        <location evidence="1">Membrane</location>
        <topology evidence="1">Multi-pass membrane protein</topology>
    </subcellularLocation>
</comment>
<comment type="similarity">
    <text evidence="2">Belongs to the steroid 5-alpha reductase family.</text>
</comment>
<name>A0A7S0S5L9_9CHLO</name>
<dbReference type="PANTHER" id="PTHR10556:SF35">
    <property type="entry name" value="3-OXO-5-ALPHA-STEROID 4-DEHYDROGENASE FAMILY PROTEIN"/>
    <property type="match status" value="1"/>
</dbReference>
<evidence type="ECO:0000256" key="3">
    <source>
        <dbReference type="ARBA" id="ARBA00022692"/>
    </source>
</evidence>
<evidence type="ECO:0000256" key="7">
    <source>
        <dbReference type="SAM" id="Phobius"/>
    </source>
</evidence>
<dbReference type="AlphaFoldDB" id="A0A7S0S5L9"/>
<evidence type="ECO:0000256" key="1">
    <source>
        <dbReference type="ARBA" id="ARBA00004141"/>
    </source>
</evidence>
<feature type="domain" description="3-oxo-5-alpha-steroid 4-dehydrogenase C-terminal" evidence="8">
    <location>
        <begin position="269"/>
        <end position="349"/>
    </location>
</feature>
<sequence length="349" mass="35759">MAFQLGPVIFPSPYATIGLTALAAMNAASALNEAKGVNLPYSKFAHASKAPKKYSGKVGMVIAYAGGLVCSAAGCAWLLYKRGAGAAAPDNVAGSNLPVLGPLIKAGAGLLAKAVQAGRPMLVAGMLLGHYVKREAEVALLHKYSGNMDAGSAWAIFTAYTMTTVINLAAVAAVPASLYADASASGPKIAGVPAAAAVGSALYVVGQAGNWYHHWLLARLRPSKPAPATTPATPAPAPAASPATTPSKKDKKGAAASPAPAAPAPPPPEKAYLAPKGGLFGQVVCPHYFFELVAWTGVAVASQHYQGFLTVGGMTMYLMGRSKSTHKWYTDKKIEGFPGNRKCLVPGLY</sequence>
<dbReference type="GO" id="GO:0016627">
    <property type="term" value="F:oxidoreductase activity, acting on the CH-CH group of donors"/>
    <property type="evidence" value="ECO:0007669"/>
    <property type="project" value="InterPro"/>
</dbReference>
<evidence type="ECO:0000259" key="8">
    <source>
        <dbReference type="Pfam" id="PF02544"/>
    </source>
</evidence>
<evidence type="ECO:0000256" key="5">
    <source>
        <dbReference type="ARBA" id="ARBA00023136"/>
    </source>
</evidence>
<dbReference type="GO" id="GO:0006629">
    <property type="term" value="P:lipid metabolic process"/>
    <property type="evidence" value="ECO:0007669"/>
    <property type="project" value="InterPro"/>
</dbReference>
<keyword evidence="4 7" id="KW-1133">Transmembrane helix</keyword>
<keyword evidence="3 7" id="KW-0812">Transmembrane</keyword>
<dbReference type="EMBL" id="HBFB01038039">
    <property type="protein sequence ID" value="CAD8697230.1"/>
    <property type="molecule type" value="Transcribed_RNA"/>
</dbReference>
<proteinExistence type="inferred from homology"/>
<dbReference type="PANTHER" id="PTHR10556">
    <property type="entry name" value="3-OXO-5-ALPHA-STEROID 4-DEHYDROGENASE"/>
    <property type="match status" value="1"/>
</dbReference>
<gene>
    <name evidence="9" type="ORF">CLEI1391_LOCUS21417</name>
</gene>
<dbReference type="InterPro" id="IPR039357">
    <property type="entry name" value="SRD5A/TECR"/>
</dbReference>
<evidence type="ECO:0000256" key="2">
    <source>
        <dbReference type="ARBA" id="ARBA00007742"/>
    </source>
</evidence>
<dbReference type="PROSITE" id="PS50244">
    <property type="entry name" value="S5A_REDUCTASE"/>
    <property type="match status" value="1"/>
</dbReference>
<accession>A0A7S0S5L9</accession>
<dbReference type="Pfam" id="PF02544">
    <property type="entry name" value="Steroid_dh"/>
    <property type="match status" value="1"/>
</dbReference>
<evidence type="ECO:0000256" key="4">
    <source>
        <dbReference type="ARBA" id="ARBA00022989"/>
    </source>
</evidence>
<feature type="region of interest" description="Disordered" evidence="6">
    <location>
        <begin position="226"/>
        <end position="268"/>
    </location>
</feature>
<dbReference type="GO" id="GO:0016020">
    <property type="term" value="C:membrane"/>
    <property type="evidence" value="ECO:0007669"/>
    <property type="project" value="UniProtKB-SubCell"/>
</dbReference>